<dbReference type="InterPro" id="IPR051404">
    <property type="entry name" value="TA_system_antitoxin"/>
</dbReference>
<dbReference type="PANTHER" id="PTHR34504">
    <property type="entry name" value="ANTITOXIN HICB"/>
    <property type="match status" value="1"/>
</dbReference>
<organism evidence="1">
    <name type="scientific">marine sediment metagenome</name>
    <dbReference type="NCBI Taxonomy" id="412755"/>
    <lineage>
        <taxon>unclassified sequences</taxon>
        <taxon>metagenomes</taxon>
        <taxon>ecological metagenomes</taxon>
    </lineage>
</organism>
<dbReference type="AlphaFoldDB" id="X0ZX45"/>
<dbReference type="SUPFAM" id="SSF143100">
    <property type="entry name" value="TTHA1013/TTHA0281-like"/>
    <property type="match status" value="1"/>
</dbReference>
<proteinExistence type="predicted"/>
<dbReference type="InterPro" id="IPR035069">
    <property type="entry name" value="TTHA1013/TTHA0281-like"/>
</dbReference>
<dbReference type="EMBL" id="BARS01053606">
    <property type="protein sequence ID" value="GAG52631.1"/>
    <property type="molecule type" value="Genomic_DNA"/>
</dbReference>
<evidence type="ECO:0000313" key="1">
    <source>
        <dbReference type="EMBL" id="GAG52631.1"/>
    </source>
</evidence>
<dbReference type="Gene3D" id="3.30.160.250">
    <property type="match status" value="1"/>
</dbReference>
<gene>
    <name evidence="1" type="ORF">S01H1_79508</name>
</gene>
<evidence type="ECO:0008006" key="2">
    <source>
        <dbReference type="Google" id="ProtNLM"/>
    </source>
</evidence>
<accession>X0ZX45</accession>
<comment type="caution">
    <text evidence="1">The sequence shown here is derived from an EMBL/GenBank/DDBJ whole genome shotgun (WGS) entry which is preliminary data.</text>
</comment>
<sequence length="70" mass="7884">MKYTAIVRKAPDGFYIASCPLIPEAHAQGETYEECLANIKEVLELCLECRKERGEEIPDEIDTNWVAIGV</sequence>
<protein>
    <recommendedName>
        <fullName evidence="2">HicB-like antitoxin of toxin-antitoxin system domain-containing protein</fullName>
    </recommendedName>
</protein>
<dbReference type="PANTHER" id="PTHR34504:SF4">
    <property type="entry name" value="ANTITOXIN HICB"/>
    <property type="match status" value="1"/>
</dbReference>
<reference evidence="1" key="1">
    <citation type="journal article" date="2014" name="Front. Microbiol.">
        <title>High frequency of phylogenetically diverse reductive dehalogenase-homologous genes in deep subseafloor sedimentary metagenomes.</title>
        <authorList>
            <person name="Kawai M."/>
            <person name="Futagami T."/>
            <person name="Toyoda A."/>
            <person name="Takaki Y."/>
            <person name="Nishi S."/>
            <person name="Hori S."/>
            <person name="Arai W."/>
            <person name="Tsubouchi T."/>
            <person name="Morono Y."/>
            <person name="Uchiyama I."/>
            <person name="Ito T."/>
            <person name="Fujiyama A."/>
            <person name="Inagaki F."/>
            <person name="Takami H."/>
        </authorList>
    </citation>
    <scope>NUCLEOTIDE SEQUENCE</scope>
    <source>
        <strain evidence="1">Expedition CK06-06</strain>
    </source>
</reference>
<name>X0ZX45_9ZZZZ</name>